<dbReference type="EMBL" id="LNIX01000010">
    <property type="protein sequence ID" value="OXA49838.1"/>
    <property type="molecule type" value="Genomic_DNA"/>
</dbReference>
<dbReference type="PANTHER" id="PTHR47027:SF20">
    <property type="entry name" value="REVERSE TRANSCRIPTASE-LIKE PROTEIN WITH RNA-DIRECTED DNA POLYMERASE DOMAIN"/>
    <property type="match status" value="1"/>
</dbReference>
<dbReference type="PANTHER" id="PTHR47027">
    <property type="entry name" value="REVERSE TRANSCRIPTASE DOMAIN-CONTAINING PROTEIN"/>
    <property type="match status" value="1"/>
</dbReference>
<evidence type="ECO:0000313" key="1">
    <source>
        <dbReference type="EMBL" id="OXA49838.1"/>
    </source>
</evidence>
<dbReference type="OMA" id="MGHITKI"/>
<keyword evidence="1" id="KW-0695">RNA-directed DNA polymerase</keyword>
<protein>
    <submittedName>
        <fullName evidence="1">LINE-1 reverse transcriptase</fullName>
    </submittedName>
</protein>
<reference evidence="1 2" key="1">
    <citation type="submission" date="2015-12" db="EMBL/GenBank/DDBJ databases">
        <title>The genome of Folsomia candida.</title>
        <authorList>
            <person name="Faddeeva A."/>
            <person name="Derks M.F."/>
            <person name="Anvar Y."/>
            <person name="Smit S."/>
            <person name="Van Straalen N."/>
            <person name="Roelofs D."/>
        </authorList>
    </citation>
    <scope>NUCLEOTIDE SEQUENCE [LARGE SCALE GENOMIC DNA]</scope>
    <source>
        <strain evidence="1 2">VU population</strain>
        <tissue evidence="1">Whole body</tissue>
    </source>
</reference>
<accession>A0A226DXS8</accession>
<keyword evidence="2" id="KW-1185">Reference proteome</keyword>
<gene>
    <name evidence="1" type="ORF">Fcan01_15445</name>
</gene>
<name>A0A226DXS8_FOLCA</name>
<keyword evidence="1" id="KW-0808">Transferase</keyword>
<keyword evidence="1" id="KW-0548">Nucleotidyltransferase</keyword>
<evidence type="ECO:0000313" key="2">
    <source>
        <dbReference type="Proteomes" id="UP000198287"/>
    </source>
</evidence>
<organism evidence="1 2">
    <name type="scientific">Folsomia candida</name>
    <name type="common">Springtail</name>
    <dbReference type="NCBI Taxonomy" id="158441"/>
    <lineage>
        <taxon>Eukaryota</taxon>
        <taxon>Metazoa</taxon>
        <taxon>Ecdysozoa</taxon>
        <taxon>Arthropoda</taxon>
        <taxon>Hexapoda</taxon>
        <taxon>Collembola</taxon>
        <taxon>Entomobryomorpha</taxon>
        <taxon>Isotomoidea</taxon>
        <taxon>Isotomidae</taxon>
        <taxon>Proisotominae</taxon>
        <taxon>Folsomia</taxon>
    </lineage>
</organism>
<sequence>MGCEDHIFVLNSILQNNLRNRKGKVYALFVDLSAAFDRIQHDKLWFKLKRAGLSDKMLKVIKDIYSKAKAKIRTSDGESNFFPFKKAVLQAFISGRNICLNKVTALEEIYVSLRSVGVQLTNCRAKVLEASKNVQCTGSTFDRWEEPKN</sequence>
<dbReference type="AlphaFoldDB" id="A0A226DXS8"/>
<dbReference type="GO" id="GO:0003964">
    <property type="term" value="F:RNA-directed DNA polymerase activity"/>
    <property type="evidence" value="ECO:0007669"/>
    <property type="project" value="UniProtKB-KW"/>
</dbReference>
<comment type="caution">
    <text evidence="1">The sequence shown here is derived from an EMBL/GenBank/DDBJ whole genome shotgun (WGS) entry which is preliminary data.</text>
</comment>
<proteinExistence type="predicted"/>
<dbReference type="Proteomes" id="UP000198287">
    <property type="component" value="Unassembled WGS sequence"/>
</dbReference>